<dbReference type="Gene3D" id="3.40.50.720">
    <property type="entry name" value="NAD(P)-binding Rossmann-like Domain"/>
    <property type="match status" value="1"/>
</dbReference>
<dbReference type="PANTHER" id="PTHR42879">
    <property type="entry name" value="3-OXOACYL-(ACYL-CARRIER-PROTEIN) REDUCTASE"/>
    <property type="match status" value="1"/>
</dbReference>
<dbReference type="AlphaFoldDB" id="A0A923M2Q3"/>
<evidence type="ECO:0000313" key="3">
    <source>
        <dbReference type="Proteomes" id="UP000596827"/>
    </source>
</evidence>
<name>A0A923M2Q3_9BURK</name>
<accession>A0A923M2Q3</accession>
<reference evidence="2" key="1">
    <citation type="submission" date="2020-08" db="EMBL/GenBank/DDBJ databases">
        <title>Ramlibacter sp. GTP1 16S ribosomal RNA gene genome sequencing and assembly.</title>
        <authorList>
            <person name="Kang M."/>
        </authorList>
    </citation>
    <scope>NUCLEOTIDE SEQUENCE</scope>
    <source>
        <strain evidence="2">GTP1</strain>
    </source>
</reference>
<keyword evidence="3" id="KW-1185">Reference proteome</keyword>
<dbReference type="EMBL" id="JACORU010000001">
    <property type="protein sequence ID" value="MBC5763047.1"/>
    <property type="molecule type" value="Genomic_DNA"/>
</dbReference>
<dbReference type="InterPro" id="IPR002347">
    <property type="entry name" value="SDR_fam"/>
</dbReference>
<comment type="caution">
    <text evidence="2">The sequence shown here is derived from an EMBL/GenBank/DDBJ whole genome shotgun (WGS) entry which is preliminary data.</text>
</comment>
<organism evidence="2 3">
    <name type="scientific">Ramlibacter albus</name>
    <dbReference type="NCBI Taxonomy" id="2079448"/>
    <lineage>
        <taxon>Bacteria</taxon>
        <taxon>Pseudomonadati</taxon>
        <taxon>Pseudomonadota</taxon>
        <taxon>Betaproteobacteria</taxon>
        <taxon>Burkholderiales</taxon>
        <taxon>Comamonadaceae</taxon>
        <taxon>Ramlibacter</taxon>
    </lineage>
</organism>
<evidence type="ECO:0000256" key="1">
    <source>
        <dbReference type="ARBA" id="ARBA00006484"/>
    </source>
</evidence>
<protein>
    <submittedName>
        <fullName evidence="2">SDR family oxidoreductase</fullName>
    </submittedName>
</protein>
<proteinExistence type="inferred from homology"/>
<dbReference type="PRINTS" id="PR00081">
    <property type="entry name" value="GDHRDH"/>
</dbReference>
<dbReference type="Pfam" id="PF13561">
    <property type="entry name" value="adh_short_C2"/>
    <property type="match status" value="1"/>
</dbReference>
<dbReference type="RefSeq" id="WP_187079517.1">
    <property type="nucleotide sequence ID" value="NZ_JACORU010000001.1"/>
</dbReference>
<sequence>MDFGLRDKTALVFGAGSGLGAAIARELAAEGAKVALAGRRIDALERTSQSIAAAGGQACVIGWDLSDLDVIESRFATIERSLGRVDILVNNTGGPPPSTAEGQSAEVWRTQFDAMVLPVIKITDRALPHMREQRWGRILTTTSSGVVSPIPALAMSNTLRAALVNWSKTLATEVAKHGITANILVPGKILTDRLRFLDEFTAGKKDLPVQSVVDSNEGAIPAKRYGTPEEYAAAAAFLASARASYITGTILRVDGGAIASI</sequence>
<dbReference type="PANTHER" id="PTHR42879:SF6">
    <property type="entry name" value="NADPH-DEPENDENT REDUCTASE BACG"/>
    <property type="match status" value="1"/>
</dbReference>
<gene>
    <name evidence="2" type="ORF">H8R02_01180</name>
</gene>
<comment type="similarity">
    <text evidence="1">Belongs to the short-chain dehydrogenases/reductases (SDR) family.</text>
</comment>
<evidence type="ECO:0000313" key="2">
    <source>
        <dbReference type="EMBL" id="MBC5763047.1"/>
    </source>
</evidence>
<dbReference type="SUPFAM" id="SSF51735">
    <property type="entry name" value="NAD(P)-binding Rossmann-fold domains"/>
    <property type="match status" value="1"/>
</dbReference>
<dbReference type="FunFam" id="3.40.50.720:FF:000084">
    <property type="entry name" value="Short-chain dehydrogenase reductase"/>
    <property type="match status" value="1"/>
</dbReference>
<dbReference type="Proteomes" id="UP000596827">
    <property type="component" value="Unassembled WGS sequence"/>
</dbReference>
<dbReference type="InterPro" id="IPR050259">
    <property type="entry name" value="SDR"/>
</dbReference>
<dbReference type="InterPro" id="IPR036291">
    <property type="entry name" value="NAD(P)-bd_dom_sf"/>
</dbReference>